<evidence type="ECO:0000256" key="2">
    <source>
        <dbReference type="ARBA" id="ARBA00012483"/>
    </source>
</evidence>
<keyword evidence="12" id="KW-1185">Reference proteome</keyword>
<comment type="caution">
    <text evidence="11">The sequence shown here is derived from an EMBL/GenBank/DDBJ whole genome shotgun (WGS) entry which is preliminary data.</text>
</comment>
<evidence type="ECO:0000313" key="11">
    <source>
        <dbReference type="EMBL" id="KAK8952562.1"/>
    </source>
</evidence>
<keyword evidence="7" id="KW-0862">Zinc</keyword>
<evidence type="ECO:0000256" key="7">
    <source>
        <dbReference type="ARBA" id="ARBA00022833"/>
    </source>
</evidence>
<dbReference type="GO" id="GO:0016567">
    <property type="term" value="P:protein ubiquitination"/>
    <property type="evidence" value="ECO:0007669"/>
    <property type="project" value="TreeGrafter"/>
</dbReference>
<evidence type="ECO:0000256" key="6">
    <source>
        <dbReference type="ARBA" id="ARBA00022786"/>
    </source>
</evidence>
<proteinExistence type="predicted"/>
<dbReference type="PANTHER" id="PTHR15710:SF230">
    <property type="entry name" value="OS08G0464400 PROTEIN"/>
    <property type="match status" value="1"/>
</dbReference>
<gene>
    <name evidence="11" type="ORF">KSP39_PZI003640</name>
</gene>
<keyword evidence="3" id="KW-0808">Transferase</keyword>
<sequence>MSSSAAGSSSSAGSSSPSAHSPDRHPPCSSSVTSRLHPLTFWCHECDMSVSLLPSPSSPLLCPDCRRLDSLLPLDSPFPHSIPPLSLAPFFPSHPSPDLSPSNPTADSDSPRPLPAPDDAIAAIPTVEIDDVAAICAICKDGLPHGSSVRRLPCSHLFHSDCIVPWLSLCNSCPLCRSSIPFLRRPRRLRTPRLRLSVRDQADPVDIDMEASLRQILGSPWVAASPAVSPTQMGLEEMGSTGPANSGETVTSEWHINGSWGGLEEAEVADAMLYDVWEDVFA</sequence>
<dbReference type="Proteomes" id="UP001418222">
    <property type="component" value="Unassembled WGS sequence"/>
</dbReference>
<dbReference type="PROSITE" id="PS50089">
    <property type="entry name" value="ZF_RING_2"/>
    <property type="match status" value="1"/>
</dbReference>
<keyword evidence="4" id="KW-0479">Metal-binding</keyword>
<dbReference type="EMBL" id="JBBWWQ010000003">
    <property type="protein sequence ID" value="KAK8952562.1"/>
    <property type="molecule type" value="Genomic_DNA"/>
</dbReference>
<keyword evidence="6" id="KW-0833">Ubl conjugation pathway</keyword>
<dbReference type="SUPFAM" id="SSF57850">
    <property type="entry name" value="RING/U-box"/>
    <property type="match status" value="1"/>
</dbReference>
<evidence type="ECO:0000256" key="1">
    <source>
        <dbReference type="ARBA" id="ARBA00000900"/>
    </source>
</evidence>
<dbReference type="InterPro" id="IPR001841">
    <property type="entry name" value="Znf_RING"/>
</dbReference>
<dbReference type="InterPro" id="IPR039525">
    <property type="entry name" value="RNF126-like_zinc-ribbon"/>
</dbReference>
<accession>A0AAP0BYH2</accession>
<evidence type="ECO:0000313" key="12">
    <source>
        <dbReference type="Proteomes" id="UP001418222"/>
    </source>
</evidence>
<reference evidence="11 12" key="1">
    <citation type="journal article" date="2022" name="Nat. Plants">
        <title>Genomes of leafy and leafless Platanthera orchids illuminate the evolution of mycoheterotrophy.</title>
        <authorList>
            <person name="Li M.H."/>
            <person name="Liu K.W."/>
            <person name="Li Z."/>
            <person name="Lu H.C."/>
            <person name="Ye Q.L."/>
            <person name="Zhang D."/>
            <person name="Wang J.Y."/>
            <person name="Li Y.F."/>
            <person name="Zhong Z.M."/>
            <person name="Liu X."/>
            <person name="Yu X."/>
            <person name="Liu D.K."/>
            <person name="Tu X.D."/>
            <person name="Liu B."/>
            <person name="Hao Y."/>
            <person name="Liao X.Y."/>
            <person name="Jiang Y.T."/>
            <person name="Sun W.H."/>
            <person name="Chen J."/>
            <person name="Chen Y.Q."/>
            <person name="Ai Y."/>
            <person name="Zhai J.W."/>
            <person name="Wu S.S."/>
            <person name="Zhou Z."/>
            <person name="Hsiao Y.Y."/>
            <person name="Wu W.L."/>
            <person name="Chen Y.Y."/>
            <person name="Lin Y.F."/>
            <person name="Hsu J.L."/>
            <person name="Li C.Y."/>
            <person name="Wang Z.W."/>
            <person name="Zhao X."/>
            <person name="Zhong W.Y."/>
            <person name="Ma X.K."/>
            <person name="Ma L."/>
            <person name="Huang J."/>
            <person name="Chen G.Z."/>
            <person name="Huang M.Z."/>
            <person name="Huang L."/>
            <person name="Peng D.H."/>
            <person name="Luo Y.B."/>
            <person name="Zou S.Q."/>
            <person name="Chen S.P."/>
            <person name="Lan S."/>
            <person name="Tsai W.C."/>
            <person name="Van de Peer Y."/>
            <person name="Liu Z.J."/>
        </authorList>
    </citation>
    <scope>NUCLEOTIDE SEQUENCE [LARGE SCALE GENOMIC DNA]</scope>
    <source>
        <strain evidence="11">Lor287</strain>
    </source>
</reference>
<feature type="compositionally biased region" description="Low complexity" evidence="9">
    <location>
        <begin position="1"/>
        <end position="20"/>
    </location>
</feature>
<feature type="compositionally biased region" description="Polar residues" evidence="9">
    <location>
        <begin position="99"/>
        <end position="108"/>
    </location>
</feature>
<evidence type="ECO:0000256" key="4">
    <source>
        <dbReference type="ARBA" id="ARBA00022723"/>
    </source>
</evidence>
<dbReference type="InterPro" id="IPR013083">
    <property type="entry name" value="Znf_RING/FYVE/PHD"/>
</dbReference>
<evidence type="ECO:0000256" key="9">
    <source>
        <dbReference type="SAM" id="MobiDB-lite"/>
    </source>
</evidence>
<feature type="domain" description="RING-type" evidence="10">
    <location>
        <begin position="136"/>
        <end position="177"/>
    </location>
</feature>
<dbReference type="Gene3D" id="3.30.40.10">
    <property type="entry name" value="Zinc/RING finger domain, C3HC4 (zinc finger)"/>
    <property type="match status" value="1"/>
</dbReference>
<dbReference type="GO" id="GO:0005737">
    <property type="term" value="C:cytoplasm"/>
    <property type="evidence" value="ECO:0007669"/>
    <property type="project" value="TreeGrafter"/>
</dbReference>
<feature type="region of interest" description="Disordered" evidence="9">
    <location>
        <begin position="93"/>
        <end position="118"/>
    </location>
</feature>
<evidence type="ECO:0000259" key="10">
    <source>
        <dbReference type="PROSITE" id="PS50089"/>
    </source>
</evidence>
<protein>
    <recommendedName>
        <fullName evidence="2">RING-type E3 ubiquitin transferase</fullName>
        <ecNumber evidence="2">2.3.2.27</ecNumber>
    </recommendedName>
</protein>
<dbReference type="AlphaFoldDB" id="A0AAP0BYH2"/>
<evidence type="ECO:0000256" key="5">
    <source>
        <dbReference type="ARBA" id="ARBA00022771"/>
    </source>
</evidence>
<dbReference type="PANTHER" id="PTHR15710">
    <property type="entry name" value="E3 UBIQUITIN-PROTEIN LIGASE PRAJA"/>
    <property type="match status" value="1"/>
</dbReference>
<name>A0AAP0BYH2_9ASPA</name>
<dbReference type="EC" id="2.3.2.27" evidence="2"/>
<dbReference type="GO" id="GO:0008270">
    <property type="term" value="F:zinc ion binding"/>
    <property type="evidence" value="ECO:0007669"/>
    <property type="project" value="UniProtKB-KW"/>
</dbReference>
<comment type="catalytic activity">
    <reaction evidence="1">
        <text>S-ubiquitinyl-[E2 ubiquitin-conjugating enzyme]-L-cysteine + [acceptor protein]-L-lysine = [E2 ubiquitin-conjugating enzyme]-L-cysteine + N(6)-ubiquitinyl-[acceptor protein]-L-lysine.</text>
        <dbReference type="EC" id="2.3.2.27"/>
    </reaction>
</comment>
<evidence type="ECO:0000256" key="8">
    <source>
        <dbReference type="PROSITE-ProRule" id="PRU00175"/>
    </source>
</evidence>
<dbReference type="Pfam" id="PF14369">
    <property type="entry name" value="Zn_ribbon_19"/>
    <property type="match status" value="1"/>
</dbReference>
<dbReference type="SMART" id="SM00184">
    <property type="entry name" value="RING"/>
    <property type="match status" value="1"/>
</dbReference>
<feature type="region of interest" description="Disordered" evidence="9">
    <location>
        <begin position="1"/>
        <end position="30"/>
    </location>
</feature>
<keyword evidence="5 8" id="KW-0863">Zinc-finger</keyword>
<dbReference type="Pfam" id="PF13639">
    <property type="entry name" value="zf-RING_2"/>
    <property type="match status" value="1"/>
</dbReference>
<organism evidence="11 12">
    <name type="scientific">Platanthera zijinensis</name>
    <dbReference type="NCBI Taxonomy" id="2320716"/>
    <lineage>
        <taxon>Eukaryota</taxon>
        <taxon>Viridiplantae</taxon>
        <taxon>Streptophyta</taxon>
        <taxon>Embryophyta</taxon>
        <taxon>Tracheophyta</taxon>
        <taxon>Spermatophyta</taxon>
        <taxon>Magnoliopsida</taxon>
        <taxon>Liliopsida</taxon>
        <taxon>Asparagales</taxon>
        <taxon>Orchidaceae</taxon>
        <taxon>Orchidoideae</taxon>
        <taxon>Orchideae</taxon>
        <taxon>Orchidinae</taxon>
        <taxon>Platanthera</taxon>
    </lineage>
</organism>
<dbReference type="GO" id="GO:0061630">
    <property type="term" value="F:ubiquitin protein ligase activity"/>
    <property type="evidence" value="ECO:0007669"/>
    <property type="project" value="UniProtKB-EC"/>
</dbReference>
<evidence type="ECO:0000256" key="3">
    <source>
        <dbReference type="ARBA" id="ARBA00022679"/>
    </source>
</evidence>